<dbReference type="EMBL" id="BMAU01021233">
    <property type="protein sequence ID" value="GFY02342.1"/>
    <property type="molecule type" value="Genomic_DNA"/>
</dbReference>
<accession>A0A8X6RV22</accession>
<name>A0A8X6RV22_TRICX</name>
<proteinExistence type="predicted"/>
<organism evidence="1 2">
    <name type="scientific">Trichonephila clavipes</name>
    <name type="common">Golden silk orbweaver</name>
    <name type="synonym">Nephila clavipes</name>
    <dbReference type="NCBI Taxonomy" id="2585209"/>
    <lineage>
        <taxon>Eukaryota</taxon>
        <taxon>Metazoa</taxon>
        <taxon>Ecdysozoa</taxon>
        <taxon>Arthropoda</taxon>
        <taxon>Chelicerata</taxon>
        <taxon>Arachnida</taxon>
        <taxon>Araneae</taxon>
        <taxon>Araneomorphae</taxon>
        <taxon>Entelegynae</taxon>
        <taxon>Araneoidea</taxon>
        <taxon>Nephilidae</taxon>
        <taxon>Trichonephila</taxon>
    </lineage>
</organism>
<sequence>MEWYEQQSEDCPTQLLLLKKIRDLAAKKRRCTMVQRKGPVSYTAWIAFGFRLSERFPVPIDTDKRRSTVLVNYYAPTIIEAKREEFVDDALIYAKSLCVMSLKFLLNPQDETGGSIYFATENLEQKYAFLRPEELLGMDKLNLDQAPQDINKEEFQLECVPLQAFVAVTDPGCKKELIRSGSLGYLSTIEEMPHRRIRAHYEQLSELETGRIIGLKEVDWATWRIARHMGRSGAAIRRFCQEWVDKSKFQLHDGSGQPRATADLEDRLTVRSAVTAPYSSISTITCVTHT</sequence>
<dbReference type="AlphaFoldDB" id="A0A8X6RV22"/>
<evidence type="ECO:0000313" key="1">
    <source>
        <dbReference type="EMBL" id="GFY02342.1"/>
    </source>
</evidence>
<gene>
    <name evidence="1" type="primary">NCL1_20560</name>
    <name evidence="1" type="ORF">TNCV_3502241</name>
</gene>
<comment type="caution">
    <text evidence="1">The sequence shown here is derived from an EMBL/GenBank/DDBJ whole genome shotgun (WGS) entry which is preliminary data.</text>
</comment>
<dbReference type="Proteomes" id="UP000887159">
    <property type="component" value="Unassembled WGS sequence"/>
</dbReference>
<protein>
    <submittedName>
        <fullName evidence="1">Uncharacterized protein</fullName>
    </submittedName>
</protein>
<evidence type="ECO:0000313" key="2">
    <source>
        <dbReference type="Proteomes" id="UP000887159"/>
    </source>
</evidence>
<keyword evidence="2" id="KW-1185">Reference proteome</keyword>
<reference evidence="1" key="1">
    <citation type="submission" date="2020-08" db="EMBL/GenBank/DDBJ databases">
        <title>Multicomponent nature underlies the extraordinary mechanical properties of spider dragline silk.</title>
        <authorList>
            <person name="Kono N."/>
            <person name="Nakamura H."/>
            <person name="Mori M."/>
            <person name="Yoshida Y."/>
            <person name="Ohtoshi R."/>
            <person name="Malay A.D."/>
            <person name="Moran D.A.P."/>
            <person name="Tomita M."/>
            <person name="Numata K."/>
            <person name="Arakawa K."/>
        </authorList>
    </citation>
    <scope>NUCLEOTIDE SEQUENCE</scope>
</reference>